<feature type="region of interest" description="Disordered" evidence="6">
    <location>
        <begin position="906"/>
        <end position="938"/>
    </location>
</feature>
<dbReference type="InterPro" id="IPR000719">
    <property type="entry name" value="Prot_kinase_dom"/>
</dbReference>
<dbReference type="Pfam" id="PF00069">
    <property type="entry name" value="Pkinase"/>
    <property type="match status" value="2"/>
</dbReference>
<dbReference type="Gene3D" id="1.10.167.10">
    <property type="entry name" value="Regulator of G-protein Signalling 4, domain 2"/>
    <property type="match status" value="1"/>
</dbReference>
<feature type="compositionally biased region" description="Polar residues" evidence="6">
    <location>
        <begin position="906"/>
        <end position="916"/>
    </location>
</feature>
<evidence type="ECO:0000256" key="5">
    <source>
        <dbReference type="ARBA" id="ARBA00022840"/>
    </source>
</evidence>
<evidence type="ECO:0000313" key="9">
    <source>
        <dbReference type="EMBL" id="GMI44801.1"/>
    </source>
</evidence>
<organism evidence="9 10">
    <name type="scientific">Triparma columacea</name>
    <dbReference type="NCBI Taxonomy" id="722753"/>
    <lineage>
        <taxon>Eukaryota</taxon>
        <taxon>Sar</taxon>
        <taxon>Stramenopiles</taxon>
        <taxon>Ochrophyta</taxon>
        <taxon>Bolidophyceae</taxon>
        <taxon>Parmales</taxon>
        <taxon>Triparmaceae</taxon>
        <taxon>Triparma</taxon>
    </lineage>
</organism>
<dbReference type="AlphaFoldDB" id="A0A9W7LCM3"/>
<dbReference type="PROSITE" id="PS00108">
    <property type="entry name" value="PROTEIN_KINASE_ST"/>
    <property type="match status" value="1"/>
</dbReference>
<comment type="caution">
    <text evidence="9">The sequence shown here is derived from an EMBL/GenBank/DDBJ whole genome shotgun (WGS) entry which is preliminary data.</text>
</comment>
<dbReference type="InterPro" id="IPR044926">
    <property type="entry name" value="RGS_subdomain_2"/>
</dbReference>
<feature type="domain" description="Protein kinase" evidence="7">
    <location>
        <begin position="267"/>
        <end position="655"/>
    </location>
</feature>
<evidence type="ECO:0000313" key="10">
    <source>
        <dbReference type="Proteomes" id="UP001165065"/>
    </source>
</evidence>
<dbReference type="Pfam" id="PF00615">
    <property type="entry name" value="RGS"/>
    <property type="match status" value="1"/>
</dbReference>
<dbReference type="Gene3D" id="3.30.200.20">
    <property type="entry name" value="Phosphorylase Kinase, domain 1"/>
    <property type="match status" value="1"/>
</dbReference>
<keyword evidence="2" id="KW-0808">Transferase</keyword>
<protein>
    <recommendedName>
        <fullName evidence="11">Protein kinase domain-containing protein</fullName>
    </recommendedName>
</protein>
<evidence type="ECO:0000256" key="6">
    <source>
        <dbReference type="SAM" id="MobiDB-lite"/>
    </source>
</evidence>
<dbReference type="SUPFAM" id="SSF56112">
    <property type="entry name" value="Protein kinase-like (PK-like)"/>
    <property type="match status" value="1"/>
</dbReference>
<keyword evidence="3" id="KW-0547">Nucleotide-binding</keyword>
<feature type="region of interest" description="Disordered" evidence="6">
    <location>
        <begin position="30"/>
        <end position="74"/>
    </location>
</feature>
<evidence type="ECO:0000259" key="7">
    <source>
        <dbReference type="PROSITE" id="PS50011"/>
    </source>
</evidence>
<dbReference type="SUPFAM" id="SSF48097">
    <property type="entry name" value="Regulator of G-protein signaling, RGS"/>
    <property type="match status" value="1"/>
</dbReference>
<dbReference type="Gene3D" id="1.10.510.10">
    <property type="entry name" value="Transferase(Phosphotransferase) domain 1"/>
    <property type="match status" value="1"/>
</dbReference>
<feature type="region of interest" description="Disordered" evidence="6">
    <location>
        <begin position="673"/>
        <end position="709"/>
    </location>
</feature>
<name>A0A9W7LCM3_9STRA</name>
<dbReference type="InterPro" id="IPR036305">
    <property type="entry name" value="RGS_sf"/>
</dbReference>
<dbReference type="InterPro" id="IPR008271">
    <property type="entry name" value="Ser/Thr_kinase_AS"/>
</dbReference>
<keyword evidence="10" id="KW-1185">Reference proteome</keyword>
<gene>
    <name evidence="9" type="ORF">TrCOL_g8934</name>
</gene>
<proteinExistence type="predicted"/>
<dbReference type="EMBL" id="BRYA01000226">
    <property type="protein sequence ID" value="GMI44801.1"/>
    <property type="molecule type" value="Genomic_DNA"/>
</dbReference>
<dbReference type="PANTHER" id="PTHR24351">
    <property type="entry name" value="RIBOSOMAL PROTEIN S6 KINASE"/>
    <property type="match status" value="1"/>
</dbReference>
<sequence>MGSSSSTINPHDKLSVDDLDVTRHVKEKVGFSVGSPTTTNTSSTSNCSSWTMSGNSKSAHQSSSATESKQRNPSGFSITGAFSTTVIFPARGNLDFHQDSDKFELVCILKDPFGLKLFQEFAFDELNYQNEEKNKSAFFCWQECETFRTMPSRDYRLTRAKSLYKKYLCDSGGLQIPLDLNIEDEVAVDQEHLDEVLKVVDKLRLMFGGNMEKGDQEKIVRTTFLDPVGNFCFRILIPVFLEFKKTKFYSYFKAKVRSHNRVKADDFEFLKIMGKKDCTDRIFQVRKKSTNKKLVMRVKRKRQLLRNYHLKERSIHTERLALLHCGEFPFVSSLHYSFQTKDYAMLVLEYSEGRDLEKFLKRCKRGKAPLEKIYKFGRQIAFALGQLHSIGILHRDLKLSNVVLSNSGNIKFSDLGSCGIVRPFDYEYSGNSFNAFAVDNQDHRIVYEGASPSNHNEASILVLESECLPHPLRRVCKRRSLVGTFGYVAPEVCRTALSSEHEGYNFSADWFSFGCLLYKLATGKMPFKSSEKPTALAKRIRAEAVALSLDSVRFESDVLGASKPVIRKREVFVLSGDDLEDYFGLGAVINCEGRNEEELREVVEYYRDVRTRQVEYPEGANEDHFWGLVKGLLNPEVDERLGKMGVDEVLGHEFFTESDELFFLAEMDEEDIDSLGGSGPGMSGREERFVEGSGSRRASGRGKAGGAGDQRAFKNFKDAMASWEASHGFVVESVDNVDQKLKKKTDKEHFDKWDYISIDAVEEEMAVSDRVSKIGGGRGGGMKKSVSEGDMAASYMMAPSPYRQRYERRTYHAHDSIFDNSRHSVLDLSRHSALGMSTHSVRDVNFSLDQSIVKGLSGTPLPRHRRKSRRDEIRSKEFVGEHDLFGEYELEELGNLAMEEALASSDNGGIASNNLTEILGERSFNPSSSPSTPSMPRT</sequence>
<feature type="region of interest" description="Disordered" evidence="6">
    <location>
        <begin position="1"/>
        <end position="20"/>
    </location>
</feature>
<reference evidence="10" key="1">
    <citation type="journal article" date="2023" name="Commun. Biol.">
        <title>Genome analysis of Parmales, the sister group of diatoms, reveals the evolutionary specialization of diatoms from phago-mixotrophs to photoautotrophs.</title>
        <authorList>
            <person name="Ban H."/>
            <person name="Sato S."/>
            <person name="Yoshikawa S."/>
            <person name="Yamada K."/>
            <person name="Nakamura Y."/>
            <person name="Ichinomiya M."/>
            <person name="Sato N."/>
            <person name="Blanc-Mathieu R."/>
            <person name="Endo H."/>
            <person name="Kuwata A."/>
            <person name="Ogata H."/>
        </authorList>
    </citation>
    <scope>NUCLEOTIDE SEQUENCE [LARGE SCALE GENOMIC DNA]</scope>
</reference>
<dbReference type="Proteomes" id="UP001165065">
    <property type="component" value="Unassembled WGS sequence"/>
</dbReference>
<dbReference type="InterPro" id="IPR011009">
    <property type="entry name" value="Kinase-like_dom_sf"/>
</dbReference>
<evidence type="ECO:0008006" key="11">
    <source>
        <dbReference type="Google" id="ProtNLM"/>
    </source>
</evidence>
<evidence type="ECO:0000256" key="1">
    <source>
        <dbReference type="ARBA" id="ARBA00022527"/>
    </source>
</evidence>
<evidence type="ECO:0000256" key="2">
    <source>
        <dbReference type="ARBA" id="ARBA00022679"/>
    </source>
</evidence>
<feature type="compositionally biased region" description="Basic and acidic residues" evidence="6">
    <location>
        <begin position="10"/>
        <end position="20"/>
    </location>
</feature>
<dbReference type="PROSITE" id="PS50132">
    <property type="entry name" value="RGS"/>
    <property type="match status" value="1"/>
</dbReference>
<accession>A0A9W7LCM3</accession>
<feature type="compositionally biased region" description="Low complexity" evidence="6">
    <location>
        <begin position="923"/>
        <end position="938"/>
    </location>
</feature>
<dbReference type="PROSITE" id="PS50011">
    <property type="entry name" value="PROTEIN_KINASE_DOM"/>
    <property type="match status" value="1"/>
</dbReference>
<feature type="compositionally biased region" description="Polar residues" evidence="6">
    <location>
        <begin position="54"/>
        <end position="74"/>
    </location>
</feature>
<dbReference type="InterPro" id="IPR016137">
    <property type="entry name" value="RGS"/>
</dbReference>
<keyword evidence="1" id="KW-0723">Serine/threonine-protein kinase</keyword>
<feature type="domain" description="RGS" evidence="8">
    <location>
        <begin position="108"/>
        <end position="168"/>
    </location>
</feature>
<dbReference type="GO" id="GO:0004674">
    <property type="term" value="F:protein serine/threonine kinase activity"/>
    <property type="evidence" value="ECO:0007669"/>
    <property type="project" value="UniProtKB-KW"/>
</dbReference>
<evidence type="ECO:0000256" key="3">
    <source>
        <dbReference type="ARBA" id="ARBA00022741"/>
    </source>
</evidence>
<dbReference type="SMART" id="SM00220">
    <property type="entry name" value="S_TKc"/>
    <property type="match status" value="1"/>
</dbReference>
<evidence type="ECO:0000256" key="4">
    <source>
        <dbReference type="ARBA" id="ARBA00022777"/>
    </source>
</evidence>
<dbReference type="OrthoDB" id="248923at2759"/>
<evidence type="ECO:0000259" key="8">
    <source>
        <dbReference type="PROSITE" id="PS50132"/>
    </source>
</evidence>
<keyword evidence="4" id="KW-0418">Kinase</keyword>
<feature type="compositionally biased region" description="Low complexity" evidence="6">
    <location>
        <begin position="32"/>
        <end position="53"/>
    </location>
</feature>
<dbReference type="GO" id="GO:0005524">
    <property type="term" value="F:ATP binding"/>
    <property type="evidence" value="ECO:0007669"/>
    <property type="project" value="UniProtKB-KW"/>
</dbReference>
<keyword evidence="5" id="KW-0067">ATP-binding</keyword>